<protein>
    <submittedName>
        <fullName evidence="4">Pirin family protein</fullName>
    </submittedName>
</protein>
<reference evidence="4 5" key="1">
    <citation type="submission" date="2020-03" db="EMBL/GenBank/DDBJ databases">
        <title>Two novel Motilibacter sp.</title>
        <authorList>
            <person name="Liu S."/>
        </authorList>
    </citation>
    <scope>NUCLEOTIDE SEQUENCE [LARGE SCALE GENOMIC DNA]</scope>
    <source>
        <strain evidence="4 5">E257</strain>
    </source>
</reference>
<dbReference type="InterPro" id="IPR011051">
    <property type="entry name" value="RmlC_Cupin_sf"/>
</dbReference>
<dbReference type="PANTHER" id="PTHR43212">
    <property type="entry name" value="QUERCETIN 2,3-DIOXYGENASE"/>
    <property type="match status" value="1"/>
</dbReference>
<sequence>MTAAEVRRSSDRFLTRTDWLELRPSFSFEHHYDPANVSFGLLLAFNEISLAAGSGFEAHMHRDTEIVTWVLSGTLLHADSAGSSGEVRPGQVQRLSAGRGVEHTERASADAPVRFLQIWLLPAERGGEPAYSQLDIGTALVGGGWVTAASGSGDGVALRQPAAALHVARLGAGARAPLPAGAYVHLFVASGAVQVDGVGRLDAGDAARLRAVEGGTVQAGDAGAEVLAWAMQASLL</sequence>
<evidence type="ECO:0000259" key="3">
    <source>
        <dbReference type="Pfam" id="PF02678"/>
    </source>
</evidence>
<feature type="domain" description="Pirin N-terminal" evidence="3">
    <location>
        <begin position="12"/>
        <end position="120"/>
    </location>
</feature>
<dbReference type="Proteomes" id="UP000800981">
    <property type="component" value="Unassembled WGS sequence"/>
</dbReference>
<dbReference type="InterPro" id="IPR012093">
    <property type="entry name" value="Pirin"/>
</dbReference>
<dbReference type="Gene3D" id="2.60.120.10">
    <property type="entry name" value="Jelly Rolls"/>
    <property type="match status" value="2"/>
</dbReference>
<keyword evidence="5" id="KW-1185">Reference proteome</keyword>
<accession>A0ABX0GS78</accession>
<dbReference type="RefSeq" id="WP_166276971.1">
    <property type="nucleotide sequence ID" value="NZ_JAANNP010000001.1"/>
</dbReference>
<evidence type="ECO:0000256" key="1">
    <source>
        <dbReference type="ARBA" id="ARBA00008416"/>
    </source>
</evidence>
<evidence type="ECO:0000256" key="2">
    <source>
        <dbReference type="RuleBase" id="RU003457"/>
    </source>
</evidence>
<comment type="similarity">
    <text evidence="1 2">Belongs to the pirin family.</text>
</comment>
<proteinExistence type="inferred from homology"/>
<dbReference type="PIRSF" id="PIRSF006232">
    <property type="entry name" value="Pirin"/>
    <property type="match status" value="1"/>
</dbReference>
<gene>
    <name evidence="4" type="ORF">G9H71_01920</name>
</gene>
<name>A0ABX0GS78_9ACTN</name>
<dbReference type="SUPFAM" id="SSF51182">
    <property type="entry name" value="RmlC-like cupins"/>
    <property type="match status" value="1"/>
</dbReference>
<dbReference type="PANTHER" id="PTHR43212:SF3">
    <property type="entry name" value="QUERCETIN 2,3-DIOXYGENASE"/>
    <property type="match status" value="1"/>
</dbReference>
<comment type="caution">
    <text evidence="4">The sequence shown here is derived from an EMBL/GenBank/DDBJ whole genome shotgun (WGS) entry which is preliminary data.</text>
</comment>
<dbReference type="InterPro" id="IPR014710">
    <property type="entry name" value="RmlC-like_jellyroll"/>
</dbReference>
<organism evidence="4 5">
    <name type="scientific">Motilibacter deserti</name>
    <dbReference type="NCBI Taxonomy" id="2714956"/>
    <lineage>
        <taxon>Bacteria</taxon>
        <taxon>Bacillati</taxon>
        <taxon>Actinomycetota</taxon>
        <taxon>Actinomycetes</taxon>
        <taxon>Motilibacterales</taxon>
        <taxon>Motilibacteraceae</taxon>
        <taxon>Motilibacter</taxon>
    </lineage>
</organism>
<evidence type="ECO:0000313" key="4">
    <source>
        <dbReference type="EMBL" id="NHC12539.1"/>
    </source>
</evidence>
<dbReference type="EMBL" id="JAANNP010000001">
    <property type="protein sequence ID" value="NHC12539.1"/>
    <property type="molecule type" value="Genomic_DNA"/>
</dbReference>
<dbReference type="InterPro" id="IPR003829">
    <property type="entry name" value="Pirin_N_dom"/>
</dbReference>
<evidence type="ECO:0000313" key="5">
    <source>
        <dbReference type="Proteomes" id="UP000800981"/>
    </source>
</evidence>
<dbReference type="Pfam" id="PF02678">
    <property type="entry name" value="Pirin"/>
    <property type="match status" value="1"/>
</dbReference>